<evidence type="ECO:0000313" key="3">
    <source>
        <dbReference type="Proteomes" id="UP000052023"/>
    </source>
</evidence>
<feature type="region of interest" description="Disordered" evidence="1">
    <location>
        <begin position="1"/>
        <end position="22"/>
    </location>
</feature>
<evidence type="ECO:0000313" key="2">
    <source>
        <dbReference type="EMBL" id="KRR21685.1"/>
    </source>
</evidence>
<name>A0A0R3MUL5_9BRAD</name>
<dbReference type="AlphaFoldDB" id="A0A0R3MUL5"/>
<dbReference type="EMBL" id="LLYA01000170">
    <property type="protein sequence ID" value="KRR21685.1"/>
    <property type="molecule type" value="Genomic_DNA"/>
</dbReference>
<sequence>MVKIPDTSTSLQKMQITHRTQMSAPTSETGLLRISAPHFCAGADVVGGVVCGTIAPILRYMRGWPIERVRSYCRSMRWELLTQGVDREGHHV</sequence>
<organism evidence="2 3">
    <name type="scientific">Bradyrhizobium retamae</name>
    <dbReference type="NCBI Taxonomy" id="1300035"/>
    <lineage>
        <taxon>Bacteria</taxon>
        <taxon>Pseudomonadati</taxon>
        <taxon>Pseudomonadota</taxon>
        <taxon>Alphaproteobacteria</taxon>
        <taxon>Hyphomicrobiales</taxon>
        <taxon>Nitrobacteraceae</taxon>
        <taxon>Bradyrhizobium</taxon>
    </lineage>
</organism>
<dbReference type="Proteomes" id="UP000052023">
    <property type="component" value="Unassembled WGS sequence"/>
</dbReference>
<comment type="caution">
    <text evidence="2">The sequence shown here is derived from an EMBL/GenBank/DDBJ whole genome shotgun (WGS) entry which is preliminary data.</text>
</comment>
<evidence type="ECO:0000256" key="1">
    <source>
        <dbReference type="SAM" id="MobiDB-lite"/>
    </source>
</evidence>
<accession>A0A0R3MUL5</accession>
<reference evidence="2 3" key="1">
    <citation type="submission" date="2014-03" db="EMBL/GenBank/DDBJ databases">
        <title>Bradyrhizobium valentinum sp. nov., isolated from effective nodules of Lupinus mariae-josephae, a lupine endemic of basic-lime soils in Eastern Spain.</title>
        <authorList>
            <person name="Duran D."/>
            <person name="Rey L."/>
            <person name="Navarro A."/>
            <person name="Busquets A."/>
            <person name="Imperial J."/>
            <person name="Ruiz-Argueso T."/>
        </authorList>
    </citation>
    <scope>NUCLEOTIDE SEQUENCE [LARGE SCALE GENOMIC DNA]</scope>
    <source>
        <strain evidence="2 3">Ro19</strain>
    </source>
</reference>
<protein>
    <submittedName>
        <fullName evidence="2">Uncharacterized protein</fullName>
    </submittedName>
</protein>
<gene>
    <name evidence="2" type="ORF">CQ13_06440</name>
</gene>
<proteinExistence type="predicted"/>
<keyword evidence="3" id="KW-1185">Reference proteome</keyword>